<dbReference type="RefSeq" id="WP_110750558.1">
    <property type="nucleotide sequence ID" value="NZ_QJTF01000006.1"/>
</dbReference>
<dbReference type="EMBL" id="QJTF01000006">
    <property type="protein sequence ID" value="PYE88779.1"/>
    <property type="molecule type" value="Genomic_DNA"/>
</dbReference>
<comment type="caution">
    <text evidence="1">The sequence shown here is derived from an EMBL/GenBank/DDBJ whole genome shotgun (WGS) entry which is preliminary data.</text>
</comment>
<keyword evidence="2" id="KW-1185">Reference proteome</keyword>
<reference evidence="1 2" key="1">
    <citation type="submission" date="2018-06" db="EMBL/GenBank/DDBJ databases">
        <title>Genomic Encyclopedia of Type Strains, Phase III (KMG-III): the genomes of soil and plant-associated and newly described type strains.</title>
        <authorList>
            <person name="Whitman W."/>
        </authorList>
    </citation>
    <scope>NUCLEOTIDE SEQUENCE [LARGE SCALE GENOMIC DNA]</scope>
    <source>
        <strain evidence="1 2">ORS 1419</strain>
    </source>
</reference>
<gene>
    <name evidence="1" type="ORF">C7477_106152</name>
</gene>
<name>A0A318T2C7_9HYPH</name>
<organism evidence="1 2">
    <name type="scientific">Phyllobacterium leguminum</name>
    <dbReference type="NCBI Taxonomy" id="314237"/>
    <lineage>
        <taxon>Bacteria</taxon>
        <taxon>Pseudomonadati</taxon>
        <taxon>Pseudomonadota</taxon>
        <taxon>Alphaproteobacteria</taxon>
        <taxon>Hyphomicrobiales</taxon>
        <taxon>Phyllobacteriaceae</taxon>
        <taxon>Phyllobacterium</taxon>
    </lineage>
</organism>
<evidence type="ECO:0000313" key="2">
    <source>
        <dbReference type="Proteomes" id="UP000247454"/>
    </source>
</evidence>
<dbReference type="OrthoDB" id="9830280at2"/>
<accession>A0A318T2C7</accession>
<dbReference type="Proteomes" id="UP000247454">
    <property type="component" value="Unassembled WGS sequence"/>
</dbReference>
<evidence type="ECO:0000313" key="1">
    <source>
        <dbReference type="EMBL" id="PYE88779.1"/>
    </source>
</evidence>
<dbReference type="AlphaFoldDB" id="A0A318T2C7"/>
<sequence>MTDGSTSEASSWRDHASLRRWDRIDWLHLTDGERAELRHTLEGVVRKVVKGHGIEVFETHVDPNEAENWGEYSAAHLLKQLKATARTSLGDEFGEIDAAAAFASEALASGLGGKFDGLHDTFIYVEPDGTIRPIRRDRGAALKAKREGLWFANFDNIQEARFQINKWLALYPWRNADSIHQFWRQGKFTPNSPIDHALHILNWHNVYKSNMASIDTEDERHGLEVHFIAKAAFMIGRHYEALLRKPYEDYAVKKLEEIEKNRANGKNGGQSNRQLKIERHKVLNRLALAHKEDFAFTTDKACIQKAKQLAAAYDKNKDADSRLFTVKGKHLSPEWYEEWLSQFRAVARKVQ</sequence>
<proteinExistence type="predicted"/>
<protein>
    <submittedName>
        <fullName evidence="1">Uncharacterized protein</fullName>
    </submittedName>
</protein>